<dbReference type="InterPro" id="IPR036397">
    <property type="entry name" value="RNaseH_sf"/>
</dbReference>
<feature type="domain" description="Integrase catalytic" evidence="2">
    <location>
        <begin position="56"/>
        <end position="249"/>
    </location>
</feature>
<evidence type="ECO:0000259" key="2">
    <source>
        <dbReference type="PROSITE" id="PS50994"/>
    </source>
</evidence>
<name>A0ABM5J1N1_DRORH</name>
<dbReference type="EnsemblMetazoa" id="XM_044456800.1">
    <property type="protein sequence ID" value="XP_044312735.1"/>
    <property type="gene ID" value="LOC123037178"/>
</dbReference>
<dbReference type="Gene3D" id="3.30.420.10">
    <property type="entry name" value="Ribonuclease H-like superfamily/Ribonuclease H"/>
    <property type="match status" value="1"/>
</dbReference>
<dbReference type="Pfam" id="PF18701">
    <property type="entry name" value="DUF5641"/>
    <property type="match status" value="1"/>
</dbReference>
<feature type="chain" id="PRO_5045234472" description="Integrase catalytic domain-containing protein" evidence="1">
    <location>
        <begin position="22"/>
        <end position="362"/>
    </location>
</feature>
<proteinExistence type="predicted"/>
<dbReference type="GeneID" id="123037178"/>
<sequence length="362" mass="40798">MHAGPKALIGLLRLQIWTANARRITTKVVKNCVHCCHYKPRLMQQIMGSLPAERLTLTKPFAISGVDLCGPFSTSYRIRGKVPYKTYMAVFICFATKAVHVELVSDLSTNTFVLCLKRFVGRRGLPESIWCDNATNFVGAHSQLEEFRKQLFSQQALQDLQTFTASTGVSFHFIPPRAPHFGGLWEAAVKSMKHLLVKNIGNSGLTYEELQTVAIEVEAVLNSRPISPISEDPNDGEALTPSHFLLGSSLKALPEPCLEDRNSNSLTRWQRVTYLKQQFWKLWRRDYLHTLQLRSKWLTPQANITPGQLVIIHDDNTPPQQWPLGRILNTCFGADGKVRVVDIKTMKGVTRRPICKIAPLPV</sequence>
<feature type="signal peptide" evidence="1">
    <location>
        <begin position="1"/>
        <end position="21"/>
    </location>
</feature>
<dbReference type="SUPFAM" id="SSF53098">
    <property type="entry name" value="Ribonuclease H-like"/>
    <property type="match status" value="1"/>
</dbReference>
<dbReference type="PROSITE" id="PS50994">
    <property type="entry name" value="INTEGRASE"/>
    <property type="match status" value="1"/>
</dbReference>
<reference evidence="3" key="2">
    <citation type="submission" date="2025-05" db="UniProtKB">
        <authorList>
            <consortium name="EnsemblMetazoa"/>
        </authorList>
    </citation>
    <scope>IDENTIFICATION</scope>
</reference>
<evidence type="ECO:0000256" key="1">
    <source>
        <dbReference type="SAM" id="SignalP"/>
    </source>
</evidence>
<dbReference type="RefSeq" id="XP_044312735.1">
    <property type="nucleotide sequence ID" value="XM_044456800.1"/>
</dbReference>
<dbReference type="Proteomes" id="UP001652680">
    <property type="component" value="Unassembled WGS sequence"/>
</dbReference>
<dbReference type="PANTHER" id="PTHR47331">
    <property type="entry name" value="PHD-TYPE DOMAIN-CONTAINING PROTEIN"/>
    <property type="match status" value="1"/>
</dbReference>
<organism evidence="3 4">
    <name type="scientific">Drosophila rhopaloa</name>
    <name type="common">Fruit fly</name>
    <dbReference type="NCBI Taxonomy" id="1041015"/>
    <lineage>
        <taxon>Eukaryota</taxon>
        <taxon>Metazoa</taxon>
        <taxon>Ecdysozoa</taxon>
        <taxon>Arthropoda</taxon>
        <taxon>Hexapoda</taxon>
        <taxon>Insecta</taxon>
        <taxon>Pterygota</taxon>
        <taxon>Neoptera</taxon>
        <taxon>Endopterygota</taxon>
        <taxon>Diptera</taxon>
        <taxon>Brachycera</taxon>
        <taxon>Muscomorpha</taxon>
        <taxon>Ephydroidea</taxon>
        <taxon>Drosophilidae</taxon>
        <taxon>Drosophila</taxon>
        <taxon>Sophophora</taxon>
    </lineage>
</organism>
<evidence type="ECO:0000313" key="3">
    <source>
        <dbReference type="EnsemblMetazoa" id="XP_044312735.1"/>
    </source>
</evidence>
<evidence type="ECO:0000313" key="4">
    <source>
        <dbReference type="Proteomes" id="UP001652680"/>
    </source>
</evidence>
<dbReference type="InterPro" id="IPR012337">
    <property type="entry name" value="RNaseH-like_sf"/>
</dbReference>
<reference evidence="4" key="1">
    <citation type="journal article" date="2021" name="Elife">
        <title>Highly contiguous assemblies of 101 drosophilid genomes.</title>
        <authorList>
            <person name="Kim B.Y."/>
            <person name="Wang J.R."/>
            <person name="Miller D.E."/>
            <person name="Barmina O."/>
            <person name="Delaney E."/>
            <person name="Thompson A."/>
            <person name="Comeault A.A."/>
            <person name="Peede D."/>
            <person name="D'Agostino E.R."/>
            <person name="Pelaez J."/>
            <person name="Aguilar J.M."/>
            <person name="Haji D."/>
            <person name="Matsunaga T."/>
            <person name="Armstrong E.E."/>
            <person name="Zych M."/>
            <person name="Ogawa Y."/>
            <person name="Stamenkovic-Radak M."/>
            <person name="Jelic M."/>
            <person name="Veselinovic M.S."/>
            <person name="Tanaskovic M."/>
            <person name="Eric P."/>
            <person name="Gao J.J."/>
            <person name="Katoh T.K."/>
            <person name="Toda M.J."/>
            <person name="Watabe H."/>
            <person name="Watada M."/>
            <person name="Davis J.S."/>
            <person name="Moyle L.C."/>
            <person name="Manoli G."/>
            <person name="Bertolini E."/>
            <person name="Kostal V."/>
            <person name="Hawley R.S."/>
            <person name="Takahashi A."/>
            <person name="Jones C.D."/>
            <person name="Price D.K."/>
            <person name="Whiteman N."/>
            <person name="Kopp A."/>
            <person name="Matute D.R."/>
            <person name="Petrov D.A."/>
        </authorList>
    </citation>
    <scope>NUCLEOTIDE SEQUENCE [LARGE SCALE GENOMIC DNA]</scope>
</reference>
<dbReference type="InterPro" id="IPR001584">
    <property type="entry name" value="Integrase_cat-core"/>
</dbReference>
<keyword evidence="1" id="KW-0732">Signal</keyword>
<protein>
    <recommendedName>
        <fullName evidence="2">Integrase catalytic domain-containing protein</fullName>
    </recommendedName>
</protein>
<dbReference type="InterPro" id="IPR040676">
    <property type="entry name" value="DUF5641"/>
</dbReference>
<accession>A0ABM5J1N1</accession>
<keyword evidence="4" id="KW-1185">Reference proteome</keyword>